<reference evidence="1" key="1">
    <citation type="journal article" date="2022" name="Int. J. Mol. Sci.">
        <title>Draft Genome of Tanacetum Coccineum: Genomic Comparison of Closely Related Tanacetum-Family Plants.</title>
        <authorList>
            <person name="Yamashiro T."/>
            <person name="Shiraishi A."/>
            <person name="Nakayama K."/>
            <person name="Satake H."/>
        </authorList>
    </citation>
    <scope>NUCLEOTIDE SEQUENCE</scope>
</reference>
<comment type="caution">
    <text evidence="1">The sequence shown here is derived from an EMBL/GenBank/DDBJ whole genome shotgun (WGS) entry which is preliminary data.</text>
</comment>
<dbReference type="EMBL" id="BQNB010008498">
    <property type="protein sequence ID" value="GJS50193.1"/>
    <property type="molecule type" value="Genomic_DNA"/>
</dbReference>
<protein>
    <submittedName>
        <fullName evidence="1">Uncharacterized protein</fullName>
    </submittedName>
</protein>
<keyword evidence="2" id="KW-1185">Reference proteome</keyword>
<evidence type="ECO:0000313" key="2">
    <source>
        <dbReference type="Proteomes" id="UP001151760"/>
    </source>
</evidence>
<accession>A0ABQ4WBE2</accession>
<sequence>MGQLVYVGGTYLLDGAIDGGEANGIIRDPNTRSNADLRRLVSFDVFGKARVVGRIIEATSANAASVVKSRDEIPLRRGYRDNRDLSRQDLGFIPSGNVVLSSTYVGKILGADQLLVILCYRYQESGIGYWILSMTISGSGVTFLPSCCNGSGVTFLPSELNGAKIERSG</sequence>
<evidence type="ECO:0000313" key="1">
    <source>
        <dbReference type="EMBL" id="GJS50193.1"/>
    </source>
</evidence>
<gene>
    <name evidence="1" type="ORF">Tco_0600314</name>
</gene>
<organism evidence="1 2">
    <name type="scientific">Tanacetum coccineum</name>
    <dbReference type="NCBI Taxonomy" id="301880"/>
    <lineage>
        <taxon>Eukaryota</taxon>
        <taxon>Viridiplantae</taxon>
        <taxon>Streptophyta</taxon>
        <taxon>Embryophyta</taxon>
        <taxon>Tracheophyta</taxon>
        <taxon>Spermatophyta</taxon>
        <taxon>Magnoliopsida</taxon>
        <taxon>eudicotyledons</taxon>
        <taxon>Gunneridae</taxon>
        <taxon>Pentapetalae</taxon>
        <taxon>asterids</taxon>
        <taxon>campanulids</taxon>
        <taxon>Asterales</taxon>
        <taxon>Asteraceae</taxon>
        <taxon>Asteroideae</taxon>
        <taxon>Anthemideae</taxon>
        <taxon>Anthemidinae</taxon>
        <taxon>Tanacetum</taxon>
    </lineage>
</organism>
<reference evidence="1" key="2">
    <citation type="submission" date="2022-01" db="EMBL/GenBank/DDBJ databases">
        <authorList>
            <person name="Yamashiro T."/>
            <person name="Shiraishi A."/>
            <person name="Satake H."/>
            <person name="Nakayama K."/>
        </authorList>
    </citation>
    <scope>NUCLEOTIDE SEQUENCE</scope>
</reference>
<dbReference type="Proteomes" id="UP001151760">
    <property type="component" value="Unassembled WGS sequence"/>
</dbReference>
<name>A0ABQ4WBE2_9ASTR</name>
<proteinExistence type="predicted"/>